<dbReference type="InterPro" id="IPR046529">
    <property type="entry name" value="DUF6594"/>
</dbReference>
<proteinExistence type="predicted"/>
<sequence length="184" mass="20756">MNNDFQSMRRVSRRQHLVHYEAVRKEQLPSRAAHQYLWARDDFVNTDREMVPQWFESLLYSTWPWVQRKKIHRPADDGSGGVIVEKQVRVRHMKLLQKITLAFTSAVMLLIPVGLLHFRVGAGSDSDSNRGQLISFIIACASTVVFVIVITCLETNWGRALVGICAFIAVLASFLANLSGNGAC</sequence>
<keyword evidence="1" id="KW-0812">Transmembrane</keyword>
<reference evidence="3 4" key="1">
    <citation type="submission" date="2023-01" db="EMBL/GenBank/DDBJ databases">
        <title>Analysis of 21 Apiospora genomes using comparative genomics revels a genus with tremendous synthesis potential of carbohydrate active enzymes and secondary metabolites.</title>
        <authorList>
            <person name="Sorensen T."/>
        </authorList>
    </citation>
    <scope>NUCLEOTIDE SEQUENCE [LARGE SCALE GENOMIC DNA]</scope>
    <source>
        <strain evidence="3 4">CBS 135458</strain>
    </source>
</reference>
<gene>
    <name evidence="3" type="ORF">PG994_014368</name>
</gene>
<accession>A0ABR1T5Q5</accession>
<feature type="transmembrane region" description="Helical" evidence="1">
    <location>
        <begin position="132"/>
        <end position="153"/>
    </location>
</feature>
<protein>
    <recommendedName>
        <fullName evidence="2">DUF6594 domain-containing protein</fullName>
    </recommendedName>
</protein>
<evidence type="ECO:0000313" key="4">
    <source>
        <dbReference type="Proteomes" id="UP001480595"/>
    </source>
</evidence>
<name>A0ABR1T5Q5_9PEZI</name>
<feature type="transmembrane region" description="Helical" evidence="1">
    <location>
        <begin position="160"/>
        <end position="178"/>
    </location>
</feature>
<feature type="domain" description="DUF6594" evidence="2">
    <location>
        <begin position="8"/>
        <end position="172"/>
    </location>
</feature>
<evidence type="ECO:0000256" key="1">
    <source>
        <dbReference type="SAM" id="Phobius"/>
    </source>
</evidence>
<keyword evidence="4" id="KW-1185">Reference proteome</keyword>
<feature type="transmembrane region" description="Helical" evidence="1">
    <location>
        <begin position="99"/>
        <end position="120"/>
    </location>
</feature>
<evidence type="ECO:0000313" key="3">
    <source>
        <dbReference type="EMBL" id="KAK8041361.1"/>
    </source>
</evidence>
<keyword evidence="1" id="KW-0472">Membrane</keyword>
<comment type="caution">
    <text evidence="3">The sequence shown here is derived from an EMBL/GenBank/DDBJ whole genome shotgun (WGS) entry which is preliminary data.</text>
</comment>
<dbReference type="RefSeq" id="XP_066708906.1">
    <property type="nucleotide sequence ID" value="XM_066865777.1"/>
</dbReference>
<dbReference type="EMBL" id="JAQQWL010000015">
    <property type="protein sequence ID" value="KAK8041361.1"/>
    <property type="molecule type" value="Genomic_DNA"/>
</dbReference>
<dbReference type="Proteomes" id="UP001480595">
    <property type="component" value="Unassembled WGS sequence"/>
</dbReference>
<dbReference type="Pfam" id="PF20237">
    <property type="entry name" value="DUF6594"/>
    <property type="match status" value="1"/>
</dbReference>
<keyword evidence="1" id="KW-1133">Transmembrane helix</keyword>
<organism evidence="3 4">
    <name type="scientific">Apiospora phragmitis</name>
    <dbReference type="NCBI Taxonomy" id="2905665"/>
    <lineage>
        <taxon>Eukaryota</taxon>
        <taxon>Fungi</taxon>
        <taxon>Dikarya</taxon>
        <taxon>Ascomycota</taxon>
        <taxon>Pezizomycotina</taxon>
        <taxon>Sordariomycetes</taxon>
        <taxon>Xylariomycetidae</taxon>
        <taxon>Amphisphaeriales</taxon>
        <taxon>Apiosporaceae</taxon>
        <taxon>Apiospora</taxon>
    </lineage>
</organism>
<dbReference type="GeneID" id="92098840"/>
<evidence type="ECO:0000259" key="2">
    <source>
        <dbReference type="Pfam" id="PF20237"/>
    </source>
</evidence>